<organism evidence="1">
    <name type="scientific">Siphoviridae sp. ctXZx16</name>
    <dbReference type="NCBI Taxonomy" id="2826371"/>
    <lineage>
        <taxon>Viruses</taxon>
        <taxon>Duplodnaviria</taxon>
        <taxon>Heunggongvirae</taxon>
        <taxon>Uroviricota</taxon>
        <taxon>Caudoviricetes</taxon>
    </lineage>
</organism>
<name>A0A8S5MKX5_9CAUD</name>
<proteinExistence type="predicted"/>
<reference evidence="1" key="1">
    <citation type="journal article" date="2021" name="Proc. Natl. Acad. Sci. U.S.A.">
        <title>A Catalog of Tens of Thousands of Viruses from Human Metagenomes Reveals Hidden Associations with Chronic Diseases.</title>
        <authorList>
            <person name="Tisza M.J."/>
            <person name="Buck C.B."/>
        </authorList>
    </citation>
    <scope>NUCLEOTIDE SEQUENCE</scope>
    <source>
        <strain evidence="1">CtXZx16</strain>
    </source>
</reference>
<accession>A0A8S5MKX5</accession>
<dbReference type="EMBL" id="BK014925">
    <property type="protein sequence ID" value="DAD82870.1"/>
    <property type="molecule type" value="Genomic_DNA"/>
</dbReference>
<sequence>MLGLLGFLGFLGALGISGTKCAIENEQSKNETMRIDENGNRVCYDRVGNELYDGEKTYQHTRYDRYGNRHTYTIGVNSKKIYADSFDRRVAEMRKLEGENREMALKRGKLAYNKYDPRFDNLVTTEISTGKVIACLFKTILNDGTTEYRKFYFNNPNPSSLDYNKTAIGDEGVIITEEEYKKLDIVGGTYSCLPSDFDVLDKLWER</sequence>
<protein>
    <submittedName>
        <fullName evidence="1">Uncharacterized protein</fullName>
    </submittedName>
</protein>
<evidence type="ECO:0000313" key="1">
    <source>
        <dbReference type="EMBL" id="DAD82870.1"/>
    </source>
</evidence>